<reference evidence="3" key="1">
    <citation type="submission" date="2006-01" db="EMBL/GenBank/DDBJ databases">
        <title>Genome of the cyst-dividing bacterium Ramlibacter tataouinensis.</title>
        <authorList>
            <person name="Barakat M."/>
            <person name="Ortet P."/>
            <person name="De Luca G."/>
            <person name="Jourlin-Castelli C."/>
            <person name="Ansaldi M."/>
            <person name="Py B."/>
            <person name="Fichant G."/>
            <person name="Coutinho P."/>
            <person name="Voulhoux R."/>
            <person name="Bastien O."/>
            <person name="Roy S."/>
            <person name="Marechal E."/>
            <person name="Henrissat B."/>
            <person name="Quentin Y."/>
            <person name="Noirot P."/>
            <person name="Filloux A."/>
            <person name="Mejean V."/>
            <person name="DuBow M."/>
            <person name="Barras F."/>
            <person name="Heulin T."/>
        </authorList>
    </citation>
    <scope>NUCLEOTIDE SEQUENCE [LARGE SCALE GENOMIC DNA]</scope>
    <source>
        <strain evidence="3">ATCC BAA-407 / DSM 14655 / LMG 21543 / TTB310</strain>
    </source>
</reference>
<dbReference type="KEGG" id="rta:Rta_36010"/>
<evidence type="ECO:0000313" key="3">
    <source>
        <dbReference type="Proteomes" id="UP000008385"/>
    </source>
</evidence>
<name>F5Y1D2_RAMTT</name>
<dbReference type="PATRIC" id="fig|365046.3.peg.3691"/>
<reference evidence="2 3" key="2">
    <citation type="journal article" date="2011" name="PLoS ONE">
        <title>The Cyst-Dividing Bacterium Ramlibacter tataouinensis TTB310 Genome Reveals a Well-Stocked Toolbox for Adaptation to a Desert Environment.</title>
        <authorList>
            <person name="De Luca G."/>
            <person name="Barakat M."/>
            <person name="Ortet P."/>
            <person name="Fochesato S."/>
            <person name="Jourlin-Castelli C."/>
            <person name="Ansaldi M."/>
            <person name="Py B."/>
            <person name="Fichant G."/>
            <person name="Coutinho P.M."/>
            <person name="Voulhoux R."/>
            <person name="Bastien O."/>
            <person name="Marechal E."/>
            <person name="Henrissat B."/>
            <person name="Quentin Y."/>
            <person name="Noirot P."/>
            <person name="Filloux A."/>
            <person name="Mejean V."/>
            <person name="Dubow M.S."/>
            <person name="Barras F."/>
            <person name="Barbe V."/>
            <person name="Weissenbach J."/>
            <person name="Mihalcescu I."/>
            <person name="Vermeglio A."/>
            <person name="Achouak W."/>
            <person name="Heulin T."/>
        </authorList>
    </citation>
    <scope>NUCLEOTIDE SEQUENCE [LARGE SCALE GENOMIC DNA]</scope>
    <source>
        <strain evidence="3">ATCC BAA-407 / DSM 14655 / LMG 21543 / TTB310</strain>
    </source>
</reference>
<dbReference type="Proteomes" id="UP000008385">
    <property type="component" value="Chromosome"/>
</dbReference>
<feature type="domain" description="CinA C-terminal" evidence="1">
    <location>
        <begin position="20"/>
        <end position="166"/>
    </location>
</feature>
<protein>
    <recommendedName>
        <fullName evidence="1">CinA C-terminal domain-containing protein</fullName>
    </recommendedName>
</protein>
<dbReference type="SUPFAM" id="SSF142433">
    <property type="entry name" value="CinA-like"/>
    <property type="match status" value="1"/>
</dbReference>
<evidence type="ECO:0000313" key="2">
    <source>
        <dbReference type="EMBL" id="AEG94716.1"/>
    </source>
</evidence>
<dbReference type="eggNOG" id="COG1546">
    <property type="taxonomic scope" value="Bacteria"/>
</dbReference>
<accession>F5Y1D2</accession>
<gene>
    <name evidence="2" type="ordered locus">Rta_36010</name>
</gene>
<dbReference type="NCBIfam" id="TIGR00199">
    <property type="entry name" value="PncC_domain"/>
    <property type="match status" value="1"/>
</dbReference>
<organism evidence="2 3">
    <name type="scientific">Ramlibacter tataouinensis (strain ATCC BAA-407 / DSM 14655 / LMG 21543 / TTB310)</name>
    <dbReference type="NCBI Taxonomy" id="365046"/>
    <lineage>
        <taxon>Bacteria</taxon>
        <taxon>Pseudomonadati</taxon>
        <taxon>Pseudomonadota</taxon>
        <taxon>Betaproteobacteria</taxon>
        <taxon>Burkholderiales</taxon>
        <taxon>Comamonadaceae</taxon>
        <taxon>Ramlibacter</taxon>
    </lineage>
</organism>
<keyword evidence="3" id="KW-1185">Reference proteome</keyword>
<dbReference type="HOGENOM" id="CLU_030805_1_1_4"/>
<dbReference type="EMBL" id="CP000245">
    <property type="protein sequence ID" value="AEG94716.1"/>
    <property type="molecule type" value="Genomic_DNA"/>
</dbReference>
<proteinExistence type="predicted"/>
<dbReference type="Pfam" id="PF02464">
    <property type="entry name" value="CinA"/>
    <property type="match status" value="1"/>
</dbReference>
<dbReference type="STRING" id="365046.Rta_36010"/>
<dbReference type="Gene3D" id="3.90.950.20">
    <property type="entry name" value="CinA-like"/>
    <property type="match status" value="1"/>
</dbReference>
<dbReference type="InterPro" id="IPR036653">
    <property type="entry name" value="CinA-like_C"/>
</dbReference>
<evidence type="ECO:0000259" key="1">
    <source>
        <dbReference type="Pfam" id="PF02464"/>
    </source>
</evidence>
<dbReference type="AlphaFoldDB" id="F5Y1D2"/>
<sequence length="173" mass="17766">MSDPVPPRPELETAVACGLLADLLARRRWMLATAESCTGGLIAAACTDRAGSSEWFERGFVTYSNAAKTELLGVHAGLIEAHGAVSEVVARAMAAGAARRSRALVSVAVTGVAGPGGGSADKPVGTVWFAFMVDGQLTSEVLRFDGDRAAVRAAAVRHALNRLLALLSPAPAA</sequence>
<dbReference type="InterPro" id="IPR008136">
    <property type="entry name" value="CinA_C"/>
</dbReference>